<feature type="transmembrane region" description="Helical" evidence="1">
    <location>
        <begin position="12"/>
        <end position="32"/>
    </location>
</feature>
<keyword evidence="1" id="KW-0472">Membrane</keyword>
<evidence type="ECO:0000313" key="3">
    <source>
        <dbReference type="Proteomes" id="UP000070069"/>
    </source>
</evidence>
<dbReference type="Gene3D" id="3.40.190.10">
    <property type="entry name" value="Periplasmic binding protein-like II"/>
    <property type="match status" value="2"/>
</dbReference>
<keyword evidence="1" id="KW-0812">Transmembrane</keyword>
<protein>
    <submittedName>
        <fullName evidence="2">Uncharacterized protein</fullName>
    </submittedName>
</protein>
<dbReference type="RefSeq" id="WP_066539751.1">
    <property type="nucleotide sequence ID" value="NZ_LTBM01000001.1"/>
</dbReference>
<dbReference type="SUPFAM" id="SSF53850">
    <property type="entry name" value="Periplasmic binding protein-like II"/>
    <property type="match status" value="1"/>
</dbReference>
<reference evidence="2 3" key="1">
    <citation type="submission" date="2016-02" db="EMBL/GenBank/DDBJ databases">
        <title>A draft genome sequence of Candidatus Phytoplasma oryzae strain Mbita1, the causative agent of Napier Grass stunt disease in Kenya.</title>
        <authorList>
            <person name="Fischer A."/>
            <person name="Santa-Cruz I."/>
            <person name="Wambua L."/>
            <person name="Olds C."/>
            <person name="Midega C."/>
            <person name="Dickinson M."/>
            <person name="Kawicha P."/>
            <person name="Khan Z."/>
            <person name="Masiga D."/>
            <person name="Jores J."/>
            <person name="Bernd S."/>
        </authorList>
    </citation>
    <scope>NUCLEOTIDE SEQUENCE [LARGE SCALE GENOMIC DNA]</scope>
    <source>
        <strain evidence="2">Mbita1</strain>
    </source>
</reference>
<dbReference type="AlphaFoldDB" id="A0A139JQX9"/>
<proteinExistence type="predicted"/>
<evidence type="ECO:0000313" key="2">
    <source>
        <dbReference type="EMBL" id="KXT29375.1"/>
    </source>
</evidence>
<dbReference type="PATRIC" id="fig|203274.3.peg.19"/>
<keyword evidence="1" id="KW-1133">Transmembrane helix</keyword>
<name>A0A139JQX9_9MOLU</name>
<accession>A0A139JQX9</accession>
<gene>
    <name evidence="2" type="ORF">AXA84_0019</name>
</gene>
<organism evidence="2 3">
    <name type="scientific">Candidatus Phytoplasma oryzae</name>
    <dbReference type="NCBI Taxonomy" id="203274"/>
    <lineage>
        <taxon>Bacteria</taxon>
        <taxon>Bacillati</taxon>
        <taxon>Mycoplasmatota</taxon>
        <taxon>Mollicutes</taxon>
        <taxon>Acholeplasmatales</taxon>
        <taxon>Acholeplasmataceae</taxon>
        <taxon>Candidatus Phytoplasma</taxon>
        <taxon>16SrXI (Rice yellow dwarf group)</taxon>
    </lineage>
</organism>
<dbReference type="OrthoDB" id="385755at2"/>
<dbReference type="Proteomes" id="UP000070069">
    <property type="component" value="Unassembled WGS sequence"/>
</dbReference>
<dbReference type="EMBL" id="LTBM01000001">
    <property type="protein sequence ID" value="KXT29375.1"/>
    <property type="molecule type" value="Genomic_DNA"/>
</dbReference>
<evidence type="ECO:0000256" key="1">
    <source>
        <dbReference type="SAM" id="Phobius"/>
    </source>
</evidence>
<sequence length="347" mass="40330">MFFLNKFSKKSRLILCSILFLIIFLIVIGIIIKIRNHKNDNNMKKIKIATALETTRAFLEDNLKPELKKDNIDLEVIYKGNSYRETNQLLQNDKDVIAILDSHLVFAKNTLQKSNNSMSEDVMIAQPFYLSKIGFYTLDARILQIQNQIQSQIKINNITDLQNAIINLLTQNQPNQVINKIKILVCSDPIQKVLSFLFLQQMGLIHLKQGLQADNVILNPNDFIIPNHIEIVEEISLKELHNKFQNDNSIHFFINYPGVLGTKKQLFKLFTSLIIPSDIKNPIYDYTISLIVKTKDINSEKVKILKEALRKQHLIDYMNKRNSLYLEMIPVEKMDQISERINQKYNS</sequence>
<comment type="caution">
    <text evidence="2">The sequence shown here is derived from an EMBL/GenBank/DDBJ whole genome shotgun (WGS) entry which is preliminary data.</text>
</comment>